<dbReference type="GO" id="GO:0005886">
    <property type="term" value="C:plasma membrane"/>
    <property type="evidence" value="ECO:0007669"/>
    <property type="project" value="TreeGrafter"/>
</dbReference>
<evidence type="ECO:0000313" key="10">
    <source>
        <dbReference type="Proteomes" id="UP000521922"/>
    </source>
</evidence>
<keyword evidence="5 7" id="KW-1133">Transmembrane helix</keyword>
<dbReference type="SUPFAM" id="SSF53448">
    <property type="entry name" value="Nucleotide-diphospho-sugar transferases"/>
    <property type="match status" value="1"/>
</dbReference>
<feature type="transmembrane region" description="Helical" evidence="7">
    <location>
        <begin position="417"/>
        <end position="436"/>
    </location>
</feature>
<dbReference type="RefSeq" id="WP_179753963.1">
    <property type="nucleotide sequence ID" value="NZ_BAAAGN010000003.1"/>
</dbReference>
<dbReference type="AlphaFoldDB" id="A0A7Y9DNK0"/>
<sequence length="560" mass="61391">MTRRGRRLWTASIVFGASSLLFFATYWFNPDRLVSTGLPRGRWLEITLFVLLSAVIWHRIVMDALSHVLAATVRPEVVRPALEPGRRVAFITTFVPGSEPISMLENTLRAMQAADYEHDTWVLDEGDDDSVKALCRELGVHYFTRSGHPEWNTDGGVFAARTKGGNHNAWYAAHGSRYDFVAQIDTDFTVRTDFLTTTLAEFHDPDVAWVVTPQIYGNTGSFVARAAAQQLYSFYGSVLRGLSGQRRALMLGANHVVRVAALQAEGFYEGHLTEDLATGIKLHAAGWKSTYVPQPLAIGEGPTTWLAYVNQQMRWAFGCFDILARITPGRLRSLDWPGRILYLWLQQNYFSGVAFVVGAALLLFYFVSGIASADIELLPLVVAYGPYLVWRNVHNWFMNRLNVRPGIERGVMLPGRLIGIFVQPVYFLAFVGVVRGKRLSFKVTPKGGRGGAGSSLAVFRPQVALATVMALGIGVGVTLGNVAWALLGWAVVIVVSMLAVPLMETVPAALRALARLQVPGITVAVPRPRVVDVADVPAPRPAAAPVVIDLTAVEVAEARP</sequence>
<evidence type="ECO:0000313" key="9">
    <source>
        <dbReference type="EMBL" id="NYD23905.1"/>
    </source>
</evidence>
<dbReference type="GO" id="GO:0016758">
    <property type="term" value="F:hexosyltransferase activity"/>
    <property type="evidence" value="ECO:0007669"/>
    <property type="project" value="TreeGrafter"/>
</dbReference>
<feature type="transmembrane region" description="Helical" evidence="7">
    <location>
        <begin position="483"/>
        <end position="503"/>
    </location>
</feature>
<evidence type="ECO:0000256" key="7">
    <source>
        <dbReference type="SAM" id="Phobius"/>
    </source>
</evidence>
<accession>A0A7Y9DNK0</accession>
<feature type="transmembrane region" description="Helical" evidence="7">
    <location>
        <begin position="7"/>
        <end position="28"/>
    </location>
</feature>
<feature type="transmembrane region" description="Helical" evidence="7">
    <location>
        <begin position="349"/>
        <end position="371"/>
    </location>
</feature>
<keyword evidence="6 7" id="KW-0472">Membrane</keyword>
<feature type="transmembrane region" description="Helical" evidence="7">
    <location>
        <begin position="457"/>
        <end position="477"/>
    </location>
</feature>
<protein>
    <recommendedName>
        <fullName evidence="8">Glycosyltransferase 2-like domain-containing protein</fullName>
    </recommendedName>
</protein>
<dbReference type="PANTHER" id="PTHR43867">
    <property type="entry name" value="CELLULOSE SYNTHASE CATALYTIC SUBUNIT A [UDP-FORMING]"/>
    <property type="match status" value="1"/>
</dbReference>
<dbReference type="PANTHER" id="PTHR43867:SF2">
    <property type="entry name" value="CELLULOSE SYNTHASE CATALYTIC SUBUNIT A [UDP-FORMING]"/>
    <property type="match status" value="1"/>
</dbReference>
<dbReference type="Gene3D" id="3.90.550.10">
    <property type="entry name" value="Spore Coat Polysaccharide Biosynthesis Protein SpsA, Chain A"/>
    <property type="match status" value="1"/>
</dbReference>
<gene>
    <name evidence="9" type="ORF">BJ968_003445</name>
</gene>
<organism evidence="9 10">
    <name type="scientific">Kineococcus aurantiacus</name>
    <dbReference type="NCBI Taxonomy" id="37633"/>
    <lineage>
        <taxon>Bacteria</taxon>
        <taxon>Bacillati</taxon>
        <taxon>Actinomycetota</taxon>
        <taxon>Actinomycetes</taxon>
        <taxon>Kineosporiales</taxon>
        <taxon>Kineosporiaceae</taxon>
        <taxon>Kineococcus</taxon>
    </lineage>
</organism>
<evidence type="ECO:0000256" key="2">
    <source>
        <dbReference type="ARBA" id="ARBA00022676"/>
    </source>
</evidence>
<dbReference type="InterPro" id="IPR001173">
    <property type="entry name" value="Glyco_trans_2-like"/>
</dbReference>
<dbReference type="EMBL" id="JACCBB010000001">
    <property type="protein sequence ID" value="NYD23905.1"/>
    <property type="molecule type" value="Genomic_DNA"/>
</dbReference>
<reference evidence="9 10" key="1">
    <citation type="submission" date="2020-07" db="EMBL/GenBank/DDBJ databases">
        <title>Sequencing the genomes of 1000 actinobacteria strains.</title>
        <authorList>
            <person name="Klenk H.-P."/>
        </authorList>
    </citation>
    <scope>NUCLEOTIDE SEQUENCE [LARGE SCALE GENOMIC DNA]</scope>
    <source>
        <strain evidence="9 10">DSM 7487</strain>
    </source>
</reference>
<evidence type="ECO:0000256" key="5">
    <source>
        <dbReference type="ARBA" id="ARBA00022989"/>
    </source>
</evidence>
<dbReference type="Proteomes" id="UP000521922">
    <property type="component" value="Unassembled WGS sequence"/>
</dbReference>
<dbReference type="InterPro" id="IPR050321">
    <property type="entry name" value="Glycosyltr_2/OpgH_subfam"/>
</dbReference>
<dbReference type="Pfam" id="PF13632">
    <property type="entry name" value="Glyco_trans_2_3"/>
    <property type="match status" value="1"/>
</dbReference>
<keyword evidence="2" id="KW-0328">Glycosyltransferase</keyword>
<evidence type="ECO:0000256" key="6">
    <source>
        <dbReference type="ARBA" id="ARBA00023136"/>
    </source>
</evidence>
<dbReference type="InterPro" id="IPR029044">
    <property type="entry name" value="Nucleotide-diphossugar_trans"/>
</dbReference>
<evidence type="ECO:0000256" key="4">
    <source>
        <dbReference type="ARBA" id="ARBA00022692"/>
    </source>
</evidence>
<proteinExistence type="predicted"/>
<keyword evidence="4 7" id="KW-0812">Transmembrane</keyword>
<name>A0A7Y9DNK0_9ACTN</name>
<evidence type="ECO:0000256" key="1">
    <source>
        <dbReference type="ARBA" id="ARBA00004141"/>
    </source>
</evidence>
<keyword evidence="3" id="KW-0808">Transferase</keyword>
<comment type="caution">
    <text evidence="9">The sequence shown here is derived from an EMBL/GenBank/DDBJ whole genome shotgun (WGS) entry which is preliminary data.</text>
</comment>
<comment type="subcellular location">
    <subcellularLocation>
        <location evidence="1">Membrane</location>
        <topology evidence="1">Multi-pass membrane protein</topology>
    </subcellularLocation>
</comment>
<keyword evidence="10" id="KW-1185">Reference proteome</keyword>
<evidence type="ECO:0000259" key="8">
    <source>
        <dbReference type="Pfam" id="PF13632"/>
    </source>
</evidence>
<feature type="domain" description="Glycosyltransferase 2-like" evidence="8">
    <location>
        <begin position="181"/>
        <end position="384"/>
    </location>
</feature>
<feature type="transmembrane region" description="Helical" evidence="7">
    <location>
        <begin position="40"/>
        <end position="57"/>
    </location>
</feature>
<evidence type="ECO:0000256" key="3">
    <source>
        <dbReference type="ARBA" id="ARBA00022679"/>
    </source>
</evidence>